<dbReference type="Pfam" id="PF03683">
    <property type="entry name" value="UPF0175"/>
    <property type="match status" value="1"/>
</dbReference>
<accession>K9VRZ2</accession>
<protein>
    <submittedName>
        <fullName evidence="1">Uncharacterized protein</fullName>
    </submittedName>
</protein>
<sequence length="100" mass="11229">MQITIDLPDNLPLTEADVRIELAIVLYQQHSLRLDKAAQLAVMSVDDFYQLLISRHIVTAPADPDDEPAELVLASLRTSLQQIKEGKLHPISELWEGIDD</sequence>
<reference evidence="1 2" key="1">
    <citation type="submission" date="2012-05" db="EMBL/GenBank/DDBJ databases">
        <title>Finished chromosome of genome of Oscillatoria sp. PCC 7112.</title>
        <authorList>
            <consortium name="US DOE Joint Genome Institute"/>
            <person name="Gugger M."/>
            <person name="Coursin T."/>
            <person name="Rippka R."/>
            <person name="Tandeau De Marsac N."/>
            <person name="Huntemann M."/>
            <person name="Wei C.-L."/>
            <person name="Han J."/>
            <person name="Detter J.C."/>
            <person name="Han C."/>
            <person name="Tapia R."/>
            <person name="Davenport K."/>
            <person name="Daligault H."/>
            <person name="Erkkila T."/>
            <person name="Gu W."/>
            <person name="Munk A.C.C."/>
            <person name="Teshima H."/>
            <person name="Xu Y."/>
            <person name="Chain P."/>
            <person name="Chen A."/>
            <person name="Krypides N."/>
            <person name="Mavromatis K."/>
            <person name="Markowitz V."/>
            <person name="Szeto E."/>
            <person name="Ivanova N."/>
            <person name="Mikhailova N."/>
            <person name="Ovchinnikova G."/>
            <person name="Pagani I."/>
            <person name="Pati A."/>
            <person name="Goodwin L."/>
            <person name="Peters L."/>
            <person name="Pitluck S."/>
            <person name="Woyke T."/>
            <person name="Kerfeld C."/>
        </authorList>
    </citation>
    <scope>NUCLEOTIDE SEQUENCE [LARGE SCALE GENOMIC DNA]</scope>
    <source>
        <strain evidence="1 2">PCC 7112</strain>
    </source>
</reference>
<dbReference type="EMBL" id="CP003614">
    <property type="protein sequence ID" value="AFZ10262.1"/>
    <property type="molecule type" value="Genomic_DNA"/>
</dbReference>
<dbReference type="KEGG" id="oni:Osc7112_6072"/>
<dbReference type="RefSeq" id="WP_015179462.1">
    <property type="nucleotide sequence ID" value="NC_019729.1"/>
</dbReference>
<dbReference type="HOGENOM" id="CLU_2142977_0_0_3"/>
<dbReference type="InterPro" id="IPR005368">
    <property type="entry name" value="UPF0175"/>
</dbReference>
<proteinExistence type="predicted"/>
<dbReference type="eggNOG" id="COG2886">
    <property type="taxonomic scope" value="Bacteria"/>
</dbReference>
<dbReference type="AlphaFoldDB" id="K9VRZ2"/>
<dbReference type="OrthoDB" id="462653at2"/>
<organism evidence="1 2">
    <name type="scientific">Phormidium nigroviride PCC 7112</name>
    <dbReference type="NCBI Taxonomy" id="179408"/>
    <lineage>
        <taxon>Bacteria</taxon>
        <taxon>Bacillati</taxon>
        <taxon>Cyanobacteriota</taxon>
        <taxon>Cyanophyceae</taxon>
        <taxon>Oscillatoriophycideae</taxon>
        <taxon>Oscillatoriales</taxon>
        <taxon>Oscillatoriaceae</taxon>
        <taxon>Phormidium</taxon>
    </lineage>
</organism>
<keyword evidence="2" id="KW-1185">Reference proteome</keyword>
<name>K9VRZ2_9CYAN</name>
<dbReference type="Proteomes" id="UP000010478">
    <property type="component" value="Chromosome"/>
</dbReference>
<dbReference type="STRING" id="179408.Osc7112_6072"/>
<gene>
    <name evidence="1" type="ORF">Osc7112_6072</name>
</gene>
<evidence type="ECO:0000313" key="1">
    <source>
        <dbReference type="EMBL" id="AFZ10262.1"/>
    </source>
</evidence>
<evidence type="ECO:0000313" key="2">
    <source>
        <dbReference type="Proteomes" id="UP000010478"/>
    </source>
</evidence>